<organism evidence="1 2">
    <name type="scientific">Naganishia liquefaciens</name>
    <dbReference type="NCBI Taxonomy" id="104408"/>
    <lineage>
        <taxon>Eukaryota</taxon>
        <taxon>Fungi</taxon>
        <taxon>Dikarya</taxon>
        <taxon>Basidiomycota</taxon>
        <taxon>Agaricomycotina</taxon>
        <taxon>Tremellomycetes</taxon>
        <taxon>Filobasidiales</taxon>
        <taxon>Filobasidiaceae</taxon>
        <taxon>Naganishia</taxon>
    </lineage>
</organism>
<sequence>MQYHRVVRTHACPFCKKSHVSLSTVVAHLEAGKCTSGANRQLVDQFIWRSTRGANATAGALVKRSNNAPTLEPLMAYQATELSRNMYGRYECYFCPGLDFPYLAQLNQHLASPKHSKRPTSGLYTCPQCSKATETFSGLIQHAEMGKCGIRKNLAVQNALDTLTTKMNQLC</sequence>
<dbReference type="EMBL" id="BLZA01000019">
    <property type="protein sequence ID" value="GHJ87008.1"/>
    <property type="molecule type" value="Genomic_DNA"/>
</dbReference>
<protein>
    <recommendedName>
        <fullName evidence="3">C2H2-type domain-containing protein</fullName>
    </recommendedName>
</protein>
<evidence type="ECO:0008006" key="3">
    <source>
        <dbReference type="Google" id="ProtNLM"/>
    </source>
</evidence>
<dbReference type="OrthoDB" id="6077919at2759"/>
<name>A0A8H3YF78_9TREE</name>
<accession>A0A8H3YF78</accession>
<comment type="caution">
    <text evidence="1">The sequence shown here is derived from an EMBL/GenBank/DDBJ whole genome shotgun (WGS) entry which is preliminary data.</text>
</comment>
<gene>
    <name evidence="1" type="ORF">NliqN6_3410</name>
</gene>
<keyword evidence="2" id="KW-1185">Reference proteome</keyword>
<evidence type="ECO:0000313" key="1">
    <source>
        <dbReference type="EMBL" id="GHJ87008.1"/>
    </source>
</evidence>
<dbReference type="AlphaFoldDB" id="A0A8H3YF78"/>
<dbReference type="Gene3D" id="3.30.160.60">
    <property type="entry name" value="Classic Zinc Finger"/>
    <property type="match status" value="1"/>
</dbReference>
<proteinExistence type="predicted"/>
<evidence type="ECO:0000313" key="2">
    <source>
        <dbReference type="Proteomes" id="UP000620104"/>
    </source>
</evidence>
<dbReference type="Proteomes" id="UP000620104">
    <property type="component" value="Unassembled WGS sequence"/>
</dbReference>
<reference evidence="1" key="1">
    <citation type="submission" date="2020-07" db="EMBL/GenBank/DDBJ databases">
        <title>Draft Genome Sequence of a Deep-Sea Yeast, Naganishia (Cryptococcus) liquefaciens strain N6.</title>
        <authorList>
            <person name="Han Y.W."/>
            <person name="Kajitani R."/>
            <person name="Morimoto H."/>
            <person name="Parhat M."/>
            <person name="Tsubouchi H."/>
            <person name="Bakenova O."/>
            <person name="Ogata M."/>
            <person name="Argunhan B."/>
            <person name="Aoki R."/>
            <person name="Kajiwara S."/>
            <person name="Itoh T."/>
            <person name="Iwasaki H."/>
        </authorList>
    </citation>
    <scope>NUCLEOTIDE SEQUENCE</scope>
    <source>
        <strain evidence="1">N6</strain>
    </source>
</reference>